<reference evidence="1" key="1">
    <citation type="submission" date="2023-06" db="EMBL/GenBank/DDBJ databases">
        <authorList>
            <person name="Kurt Z."/>
        </authorList>
    </citation>
    <scope>NUCLEOTIDE SEQUENCE</scope>
</reference>
<evidence type="ECO:0000313" key="1">
    <source>
        <dbReference type="EMBL" id="CAI9963915.1"/>
    </source>
</evidence>
<dbReference type="EMBL" id="CATOUU010000971">
    <property type="protein sequence ID" value="CAI9963915.1"/>
    <property type="molecule type" value="Genomic_DNA"/>
</dbReference>
<proteinExistence type="predicted"/>
<reference evidence="2 3" key="2">
    <citation type="submission" date="2024-07" db="EMBL/GenBank/DDBJ databases">
        <authorList>
            <person name="Akdeniz Z."/>
        </authorList>
    </citation>
    <scope>NUCLEOTIDE SEQUENCE [LARGE SCALE GENOMIC DNA]</scope>
</reference>
<comment type="caution">
    <text evidence="1">The sequence shown here is derived from an EMBL/GenBank/DDBJ whole genome shotgun (WGS) entry which is preliminary data.</text>
</comment>
<keyword evidence="3" id="KW-1185">Reference proteome</keyword>
<sequence>MSALREISRLEAFFQVIENCYTMLIQQERFKKQPQSHSQEFNAALKTKGYLQITVAFSNNIENLGYWQHNPQVTKVRLLQISAQVSVSGYVKIAMNDEQPNLEVFSTHTEKTDTIIEMSTKYLEQIYPFETLEKLLNPVKIDSDIVKVVMD</sequence>
<accession>A0AA86QSP8</accession>
<gene>
    <name evidence="1" type="ORF">HINF_LOCUS51560</name>
    <name evidence="2" type="ORF">HINF_LOCUS57934</name>
</gene>
<dbReference type="EMBL" id="CAXDID020000322">
    <property type="protein sequence ID" value="CAL6076944.1"/>
    <property type="molecule type" value="Genomic_DNA"/>
</dbReference>
<name>A0AA86QSP8_9EUKA</name>
<organism evidence="1">
    <name type="scientific">Hexamita inflata</name>
    <dbReference type="NCBI Taxonomy" id="28002"/>
    <lineage>
        <taxon>Eukaryota</taxon>
        <taxon>Metamonada</taxon>
        <taxon>Diplomonadida</taxon>
        <taxon>Hexamitidae</taxon>
        <taxon>Hexamitinae</taxon>
        <taxon>Hexamita</taxon>
    </lineage>
</organism>
<evidence type="ECO:0000313" key="2">
    <source>
        <dbReference type="EMBL" id="CAL6076944.1"/>
    </source>
</evidence>
<dbReference type="Proteomes" id="UP001642409">
    <property type="component" value="Unassembled WGS sequence"/>
</dbReference>
<evidence type="ECO:0000313" key="3">
    <source>
        <dbReference type="Proteomes" id="UP001642409"/>
    </source>
</evidence>
<protein>
    <submittedName>
        <fullName evidence="2">Hypothetical_protein</fullName>
    </submittedName>
</protein>
<dbReference type="AlphaFoldDB" id="A0AA86QSP8"/>